<dbReference type="InterPro" id="IPR004038">
    <property type="entry name" value="Ribosomal_eL8/eL30/eS12/Gad45"/>
</dbReference>
<protein>
    <recommendedName>
        <fullName evidence="2">Ribosomal protein eL8/eL30/eS12/Gadd45 domain-containing protein</fullName>
    </recommendedName>
</protein>
<name>A0A438C9U9_VITVI</name>
<evidence type="ECO:0000256" key="1">
    <source>
        <dbReference type="SAM" id="MobiDB-lite"/>
    </source>
</evidence>
<accession>A0A438C9U9</accession>
<dbReference type="EMBL" id="QGNW01000075">
    <property type="protein sequence ID" value="RVX01455.1"/>
    <property type="molecule type" value="Genomic_DNA"/>
</dbReference>
<gene>
    <name evidence="4" type="ORF">CK203_017397</name>
    <name evidence="3" type="ORF">CK203_106619</name>
</gene>
<dbReference type="EMBL" id="QGNW01002408">
    <property type="protein sequence ID" value="RVW20007.1"/>
    <property type="molecule type" value="Genomic_DNA"/>
</dbReference>
<dbReference type="SUPFAM" id="SSF55315">
    <property type="entry name" value="L30e-like"/>
    <property type="match status" value="1"/>
</dbReference>
<dbReference type="InterPro" id="IPR029064">
    <property type="entry name" value="Ribosomal_eL30-like_sf"/>
</dbReference>
<feature type="domain" description="Ribosomal protein eL8/eL30/eS12/Gadd45" evidence="2">
    <location>
        <begin position="102"/>
        <end position="159"/>
    </location>
</feature>
<reference evidence="3 5" key="1">
    <citation type="journal article" date="2018" name="PLoS Genet.">
        <title>Population sequencing reveals clonal diversity and ancestral inbreeding in the grapevine cultivar Chardonnay.</title>
        <authorList>
            <person name="Roach M.J."/>
            <person name="Johnson D.L."/>
            <person name="Bohlmann J."/>
            <person name="van Vuuren H.J."/>
            <person name="Jones S.J."/>
            <person name="Pretorius I.S."/>
            <person name="Schmidt S.A."/>
            <person name="Borneman A.R."/>
        </authorList>
    </citation>
    <scope>NUCLEOTIDE SEQUENCE [LARGE SCALE GENOMIC DNA]</scope>
    <source>
        <strain evidence="5">cv. Chardonnay</strain>
        <strain evidence="3">I10V1</strain>
        <tissue evidence="3">Leaf</tissue>
    </source>
</reference>
<dbReference type="PANTHER" id="PTHR47903:SF2">
    <property type="entry name" value="OS07G0636400 PROTEIN"/>
    <property type="match status" value="1"/>
</dbReference>
<dbReference type="Gene3D" id="3.30.1330.30">
    <property type="match status" value="1"/>
</dbReference>
<comment type="caution">
    <text evidence="3">The sequence shown here is derived from an EMBL/GenBank/DDBJ whole genome shotgun (WGS) entry which is preliminary data.</text>
</comment>
<dbReference type="Pfam" id="PF01248">
    <property type="entry name" value="Ribosomal_L7Ae"/>
    <property type="match status" value="1"/>
</dbReference>
<evidence type="ECO:0000313" key="4">
    <source>
        <dbReference type="EMBL" id="RVX01455.1"/>
    </source>
</evidence>
<organism evidence="3 5">
    <name type="scientific">Vitis vinifera</name>
    <name type="common">Grape</name>
    <dbReference type="NCBI Taxonomy" id="29760"/>
    <lineage>
        <taxon>Eukaryota</taxon>
        <taxon>Viridiplantae</taxon>
        <taxon>Streptophyta</taxon>
        <taxon>Embryophyta</taxon>
        <taxon>Tracheophyta</taxon>
        <taxon>Spermatophyta</taxon>
        <taxon>Magnoliopsida</taxon>
        <taxon>eudicotyledons</taxon>
        <taxon>Gunneridae</taxon>
        <taxon>Pentapetalae</taxon>
        <taxon>rosids</taxon>
        <taxon>Vitales</taxon>
        <taxon>Vitaceae</taxon>
        <taxon>Viteae</taxon>
        <taxon>Vitis</taxon>
    </lineage>
</organism>
<evidence type="ECO:0000313" key="5">
    <source>
        <dbReference type="Proteomes" id="UP000288805"/>
    </source>
</evidence>
<dbReference type="PANTHER" id="PTHR47903">
    <property type="entry name" value="OS07G0636400 PROTEIN"/>
    <property type="match status" value="1"/>
</dbReference>
<proteinExistence type="predicted"/>
<evidence type="ECO:0000259" key="2">
    <source>
        <dbReference type="Pfam" id="PF01248"/>
    </source>
</evidence>
<feature type="region of interest" description="Disordered" evidence="1">
    <location>
        <begin position="1"/>
        <end position="20"/>
    </location>
</feature>
<sequence length="196" mass="21715">MGRNRNKTSKTPIEPSVSQQQSCYEGERLLTMLKSLQREKELAKLSNRVLPEKIWFKQQFSIGVNEVTRVLERMTPCSEMGGESAQQPLANPSKLQLPSVRLQAVFVASDSNPRWLTKHLPSLASSRKVPLIFVKDKKGGSLRLGELVKLKTAIAIGIKARENGINQLVEEILHGKEVNLGTDCQELGGVSDAIVE</sequence>
<dbReference type="AlphaFoldDB" id="A0A438C9U9"/>
<evidence type="ECO:0000313" key="3">
    <source>
        <dbReference type="EMBL" id="RVW20007.1"/>
    </source>
</evidence>
<dbReference type="Proteomes" id="UP000288805">
    <property type="component" value="Unassembled WGS sequence"/>
</dbReference>